<sequence length="59" mass="6441">MKKGYVGFMCGFKGGCSGSTKVFGYVTGNVNCKVIEQFIGDLEGEKVLAADKIRKRNIF</sequence>
<dbReference type="EMBL" id="CP020881">
    <property type="protein sequence ID" value="ART78711.1"/>
    <property type="molecule type" value="Genomic_DNA"/>
</dbReference>
<protein>
    <recommendedName>
        <fullName evidence="3">Transposase</fullName>
    </recommendedName>
</protein>
<evidence type="ECO:0000313" key="1">
    <source>
        <dbReference type="EMBL" id="ART78711.1"/>
    </source>
</evidence>
<dbReference type="GeneID" id="96741119"/>
<accession>A0ABN4ZNF2</accession>
<keyword evidence="1" id="KW-0614">Plasmid</keyword>
<dbReference type="RefSeq" id="WP_088020420.1">
    <property type="nucleotide sequence ID" value="NZ_CP020881.1"/>
</dbReference>
<evidence type="ECO:0000313" key="2">
    <source>
        <dbReference type="Proteomes" id="UP000195573"/>
    </source>
</evidence>
<geneLocation type="plasmid" evidence="1 2">
    <name>unnamed1</name>
</geneLocation>
<reference evidence="1 2" key="1">
    <citation type="submission" date="2017-04" db="EMBL/GenBank/DDBJ databases">
        <title>Complete Genome Sequence of the Bacillus horikoshii 20a strain from Cuatro Cienegas, Coahuila, Mexico.</title>
        <authorList>
            <person name="Zarza E."/>
            <person name="Alcaraz L.D."/>
            <person name="Aguilar-Salinas B."/>
            <person name="Islas A."/>
            <person name="Olmedo-Alvarez G."/>
        </authorList>
    </citation>
    <scope>NUCLEOTIDE SEQUENCE [LARGE SCALE GENOMIC DNA]</scope>
    <source>
        <strain evidence="1 2">20a</strain>
        <plasmid evidence="1 2">unnamed1</plasmid>
    </source>
</reference>
<evidence type="ECO:0008006" key="3">
    <source>
        <dbReference type="Google" id="ProtNLM"/>
    </source>
</evidence>
<proteinExistence type="predicted"/>
<dbReference type="Proteomes" id="UP000195573">
    <property type="component" value="Plasmid unnamed1"/>
</dbReference>
<name>A0ABN4ZNF2_9BACI</name>
<gene>
    <name evidence="1" type="ORF">B4U37_21610</name>
</gene>
<organism evidence="1 2">
    <name type="scientific">Sutcliffiella horikoshii</name>
    <dbReference type="NCBI Taxonomy" id="79883"/>
    <lineage>
        <taxon>Bacteria</taxon>
        <taxon>Bacillati</taxon>
        <taxon>Bacillota</taxon>
        <taxon>Bacilli</taxon>
        <taxon>Bacillales</taxon>
        <taxon>Bacillaceae</taxon>
        <taxon>Sutcliffiella</taxon>
    </lineage>
</organism>
<keyword evidence="2" id="KW-1185">Reference proteome</keyword>